<feature type="transmembrane region" description="Helical" evidence="7">
    <location>
        <begin position="396"/>
        <end position="413"/>
    </location>
</feature>
<evidence type="ECO:0000256" key="3">
    <source>
        <dbReference type="ARBA" id="ARBA00022475"/>
    </source>
</evidence>
<feature type="transmembrane region" description="Helical" evidence="7">
    <location>
        <begin position="311"/>
        <end position="332"/>
    </location>
</feature>
<dbReference type="InterPro" id="IPR006707">
    <property type="entry name" value="T7SS_EccD"/>
</dbReference>
<dbReference type="InterPro" id="IPR044049">
    <property type="entry name" value="EccD_transm"/>
</dbReference>
<organism evidence="9 10">
    <name type="scientific">Streptomyces violaceusniger</name>
    <dbReference type="NCBI Taxonomy" id="68280"/>
    <lineage>
        <taxon>Bacteria</taxon>
        <taxon>Bacillati</taxon>
        <taxon>Actinomycetota</taxon>
        <taxon>Actinomycetes</taxon>
        <taxon>Kitasatosporales</taxon>
        <taxon>Streptomycetaceae</taxon>
        <taxon>Streptomyces</taxon>
        <taxon>Streptomyces violaceusniger group</taxon>
    </lineage>
</organism>
<feature type="transmembrane region" description="Helical" evidence="7">
    <location>
        <begin position="228"/>
        <end position="246"/>
    </location>
</feature>
<evidence type="ECO:0000256" key="4">
    <source>
        <dbReference type="ARBA" id="ARBA00022692"/>
    </source>
</evidence>
<dbReference type="OrthoDB" id="3326149at2"/>
<proteinExistence type="inferred from homology"/>
<feature type="transmembrane region" description="Helical" evidence="7">
    <location>
        <begin position="338"/>
        <end position="355"/>
    </location>
</feature>
<feature type="transmembrane region" description="Helical" evidence="7">
    <location>
        <begin position="362"/>
        <end position="384"/>
    </location>
</feature>
<keyword evidence="3" id="KW-1003">Cell membrane</keyword>
<dbReference type="GO" id="GO:0005886">
    <property type="term" value="C:plasma membrane"/>
    <property type="evidence" value="ECO:0007669"/>
    <property type="project" value="UniProtKB-SubCell"/>
</dbReference>
<feature type="transmembrane region" description="Helical" evidence="7">
    <location>
        <begin position="266"/>
        <end position="290"/>
    </location>
</feature>
<dbReference type="EMBL" id="BJHW01000001">
    <property type="protein sequence ID" value="GDY57678.1"/>
    <property type="molecule type" value="Genomic_DNA"/>
</dbReference>
<keyword evidence="10" id="KW-1185">Reference proteome</keyword>
<sequence length="455" mass="46463">MGVAKQARRAELSRVTLVGERRRVDIVLPADEPVGRLLPDVLRLVDDQVADRPTLRHLVTAEGVVLPQDATLTSAAVPDGAVLRLVRERDVPAAPVVHDVTDEVAEDLDLRAWRWSAAARQWTASAATLALALAVGLLARRGLPDSGVATALVVAAAATALTGAAAARLRNRDLGATLMLTGGALGVLAAWTAADAHGWAGAARLAGVAGAVVATLLLLGASATVGRGAYIGAGAVVVTGGLWEVVTALQDGAHTDAQQARSGAVLAVVSVVALGLLPRLALTAAGLTGLDDRRSGGASVSRHEVATALAATHRGLVFATLVTVVSATAAGLLAVGDASAWTVPLTAVLAVVLLSRSRAYPLAAEVVALLAAALVLLVRLAVLWLDTTDGRPYGPLAALAVAALLPLGVLTVRPPEHVRVRLRRIVDLVETVGVIVLFPLVVGVFGVYGRLLDAF</sequence>
<feature type="transmembrane region" description="Helical" evidence="7">
    <location>
        <begin position="174"/>
        <end position="193"/>
    </location>
</feature>
<evidence type="ECO:0000259" key="8">
    <source>
        <dbReference type="Pfam" id="PF19053"/>
    </source>
</evidence>
<accession>A0A4D4LGQ8</accession>
<evidence type="ECO:0000256" key="5">
    <source>
        <dbReference type="ARBA" id="ARBA00022989"/>
    </source>
</evidence>
<keyword evidence="5 7" id="KW-1133">Transmembrane helix</keyword>
<comment type="subcellular location">
    <subcellularLocation>
        <location evidence="1">Cell membrane</location>
        <topology evidence="1">Multi-pass membrane protein</topology>
    </subcellularLocation>
</comment>
<dbReference type="Proteomes" id="UP000301309">
    <property type="component" value="Unassembled WGS sequence"/>
</dbReference>
<dbReference type="Pfam" id="PF19053">
    <property type="entry name" value="EccD"/>
    <property type="match status" value="1"/>
</dbReference>
<reference evidence="9 10" key="1">
    <citation type="journal article" date="2020" name="Int. J. Syst. Evol. Microbiol.">
        <title>Reclassification of Streptomyces castelarensis and Streptomyces sporoclivatus as later heterotypic synonyms of Streptomyces antimycoticus.</title>
        <authorList>
            <person name="Komaki H."/>
            <person name="Tamura T."/>
        </authorList>
    </citation>
    <scope>NUCLEOTIDE SEQUENCE [LARGE SCALE GENOMIC DNA]</scope>
    <source>
        <strain evidence="9 10">NBRC 13459</strain>
    </source>
</reference>
<feature type="transmembrane region" description="Helical" evidence="7">
    <location>
        <begin position="199"/>
        <end position="221"/>
    </location>
</feature>
<dbReference type="Gene3D" id="3.10.20.90">
    <property type="entry name" value="Phosphatidylinositol 3-kinase Catalytic Subunit, Chain A, domain 1"/>
    <property type="match status" value="1"/>
</dbReference>
<evidence type="ECO:0000313" key="9">
    <source>
        <dbReference type="EMBL" id="GDY57678.1"/>
    </source>
</evidence>
<evidence type="ECO:0000313" key="10">
    <source>
        <dbReference type="Proteomes" id="UP000301309"/>
    </source>
</evidence>
<feature type="domain" description="EccD-like transmembrane" evidence="8">
    <location>
        <begin position="120"/>
        <end position="451"/>
    </location>
</feature>
<comment type="similarity">
    <text evidence="2">Belongs to the EccD/Snm4 family.</text>
</comment>
<evidence type="ECO:0000256" key="7">
    <source>
        <dbReference type="SAM" id="Phobius"/>
    </source>
</evidence>
<keyword evidence="4 7" id="KW-0812">Transmembrane</keyword>
<comment type="caution">
    <text evidence="9">The sequence shown here is derived from an EMBL/GenBank/DDBJ whole genome shotgun (WGS) entry which is preliminary data.</text>
</comment>
<evidence type="ECO:0000256" key="6">
    <source>
        <dbReference type="ARBA" id="ARBA00023136"/>
    </source>
</evidence>
<dbReference type="AlphaFoldDB" id="A0A4D4LGQ8"/>
<dbReference type="RefSeq" id="WP_137980122.1">
    <property type="nucleotide sequence ID" value="NZ_BAAASO010000007.1"/>
</dbReference>
<evidence type="ECO:0000256" key="1">
    <source>
        <dbReference type="ARBA" id="ARBA00004651"/>
    </source>
</evidence>
<name>A0A4D4LGQ8_STRVO</name>
<feature type="transmembrane region" description="Helical" evidence="7">
    <location>
        <begin position="146"/>
        <end position="167"/>
    </location>
</feature>
<feature type="transmembrane region" description="Helical" evidence="7">
    <location>
        <begin position="425"/>
        <end position="448"/>
    </location>
</feature>
<evidence type="ECO:0000256" key="2">
    <source>
        <dbReference type="ARBA" id="ARBA00006162"/>
    </source>
</evidence>
<dbReference type="NCBIfam" id="TIGR03920">
    <property type="entry name" value="T7SS_EccD"/>
    <property type="match status" value="1"/>
</dbReference>
<feature type="transmembrane region" description="Helical" evidence="7">
    <location>
        <begin position="122"/>
        <end position="140"/>
    </location>
</feature>
<keyword evidence="6 7" id="KW-0472">Membrane</keyword>
<protein>
    <recommendedName>
        <fullName evidence="8">EccD-like transmembrane domain-containing protein</fullName>
    </recommendedName>
</protein>
<dbReference type="InterPro" id="IPR024962">
    <property type="entry name" value="YukD-like"/>
</dbReference>
<dbReference type="Pfam" id="PF08817">
    <property type="entry name" value="YukD"/>
    <property type="match status" value="1"/>
</dbReference>
<gene>
    <name evidence="9" type="ORF">SVIO_083010</name>
</gene>